<dbReference type="EMBL" id="LDZY01000007">
    <property type="protein sequence ID" value="KLU65786.1"/>
    <property type="molecule type" value="Genomic_DNA"/>
</dbReference>
<organism evidence="3 4">
    <name type="scientific">Desulfosporosinus acididurans</name>
    <dbReference type="NCBI Taxonomy" id="476652"/>
    <lineage>
        <taxon>Bacteria</taxon>
        <taxon>Bacillati</taxon>
        <taxon>Bacillota</taxon>
        <taxon>Clostridia</taxon>
        <taxon>Eubacteriales</taxon>
        <taxon>Desulfitobacteriaceae</taxon>
        <taxon>Desulfosporosinus</taxon>
    </lineage>
</organism>
<dbReference type="InterPro" id="IPR004919">
    <property type="entry name" value="GmrSD_N"/>
</dbReference>
<protein>
    <recommendedName>
        <fullName evidence="5">DUF262 domain-containing protein</fullName>
    </recommendedName>
</protein>
<reference evidence="3 4" key="1">
    <citation type="submission" date="2015-06" db="EMBL/GenBank/DDBJ databases">
        <title>Draft genome of the moderately acidophilic sulfate reducer Candidatus Desulfosporosinus acididurans strain M1.</title>
        <authorList>
            <person name="Poehlein A."/>
            <person name="Petzsch P."/>
            <person name="Johnson B.D."/>
            <person name="Schloemann M."/>
            <person name="Daniel R."/>
            <person name="Muehling M."/>
        </authorList>
    </citation>
    <scope>NUCLEOTIDE SEQUENCE [LARGE SCALE GENOMIC DNA]</scope>
    <source>
        <strain evidence="3 4">M1</strain>
    </source>
</reference>
<dbReference type="PATRIC" id="fig|476652.3.peg.2512"/>
<evidence type="ECO:0000259" key="1">
    <source>
        <dbReference type="Pfam" id="PF03235"/>
    </source>
</evidence>
<keyword evidence="4" id="KW-1185">Reference proteome</keyword>
<evidence type="ECO:0000313" key="4">
    <source>
        <dbReference type="Proteomes" id="UP000036356"/>
    </source>
</evidence>
<evidence type="ECO:0008006" key="5">
    <source>
        <dbReference type="Google" id="ProtNLM"/>
    </source>
</evidence>
<evidence type="ECO:0000313" key="3">
    <source>
        <dbReference type="EMBL" id="KLU65786.1"/>
    </source>
</evidence>
<dbReference type="PANTHER" id="PTHR35149:SF2">
    <property type="entry name" value="DUF262 DOMAIN-CONTAINING PROTEIN"/>
    <property type="match status" value="1"/>
</dbReference>
<feature type="domain" description="GmrSD restriction endonucleases C-terminal" evidence="2">
    <location>
        <begin position="422"/>
        <end position="553"/>
    </location>
</feature>
<name>A0A0J1IM56_9FIRM</name>
<dbReference type="RefSeq" id="WP_047810249.1">
    <property type="nucleotide sequence ID" value="NZ_LDZY01000007.1"/>
</dbReference>
<proteinExistence type="predicted"/>
<feature type="domain" description="GmrSD restriction endonucleases N-terminal" evidence="1">
    <location>
        <begin position="12"/>
        <end position="234"/>
    </location>
</feature>
<comment type="caution">
    <text evidence="3">The sequence shown here is derived from an EMBL/GenBank/DDBJ whole genome shotgun (WGS) entry which is preliminary data.</text>
</comment>
<dbReference type="InterPro" id="IPR011089">
    <property type="entry name" value="GmrSD_C"/>
</dbReference>
<sequence length="564" mass="66542">MVNAIEAKEIVLKDLFDSKFLFNIPGYQRPFSWEEDNFNQLFDDLYEALENEEEAYFLGSIIMQTKSLESDDSGFYDVVDGQQRLTTLTILMATMRDLSSSQSAKRVLHSKIYQEPNEYENKSENVRLKVRDKDKQFFKEHVLEMGGTKRSIEGIKLTDSQKKVVNAIEVFSKKFQIDKENIDQELLDEFIKFLLNKTVLVYVKTSDLTSAFRLFSVLNARGLELTTSDLLKSENLSVIVEREREYYQRVWETIEDELGRDELDKLIGFIRTIFIKEKARKSIYEEYIEMIYNKNRSIKGKGFIEHLNRVANVYKDKVLNAEICHQQDSVMFFNLMTLMRDHLKISEWIPPFIAFALKFPQENYFLPFLKQLEKKVVTNWVRGLTPTERIVEMNKALQIIEQNTNAVEIINHPNFNVKNIKKELEVTFTDNYFYQRNFCKYILLRLDIFLSENSNIKKSYAGTISIEHVLPQNPTQGGEWEHKFNSDQREVYTNRIGNLVLLSRKKNSSANNRPFNEKKISYYQKGITDFDLTKEILSYNDWTPLTIDKRQNECIQRLKSIWVD</sequence>
<dbReference type="STRING" id="476652.DEAC_c24160"/>
<gene>
    <name evidence="3" type="ORF">DEAC_c24160</name>
</gene>
<dbReference type="PANTHER" id="PTHR35149">
    <property type="entry name" value="SLL5132 PROTEIN"/>
    <property type="match status" value="1"/>
</dbReference>
<dbReference type="Pfam" id="PF03235">
    <property type="entry name" value="GmrSD_N"/>
    <property type="match status" value="1"/>
</dbReference>
<accession>A0A0J1IM56</accession>
<dbReference type="AlphaFoldDB" id="A0A0J1IM56"/>
<evidence type="ECO:0000259" key="2">
    <source>
        <dbReference type="Pfam" id="PF07510"/>
    </source>
</evidence>
<dbReference type="Pfam" id="PF07510">
    <property type="entry name" value="GmrSD_C"/>
    <property type="match status" value="1"/>
</dbReference>
<dbReference type="Proteomes" id="UP000036356">
    <property type="component" value="Unassembled WGS sequence"/>
</dbReference>